<reference evidence="2" key="1">
    <citation type="submission" date="2021-01" db="EMBL/GenBank/DDBJ databases">
        <authorList>
            <person name="Kaushik A."/>
        </authorList>
    </citation>
    <scope>NUCLEOTIDE SEQUENCE</scope>
    <source>
        <strain evidence="2">AG6-10EEA</strain>
    </source>
</reference>
<accession>A0A8H3DIX5</accession>
<dbReference type="Proteomes" id="UP000663853">
    <property type="component" value="Unassembled WGS sequence"/>
</dbReference>
<feature type="compositionally biased region" description="Polar residues" evidence="1">
    <location>
        <begin position="337"/>
        <end position="355"/>
    </location>
</feature>
<dbReference type="EMBL" id="CAJMXA010003943">
    <property type="protein sequence ID" value="CAE6527937.1"/>
    <property type="molecule type" value="Genomic_DNA"/>
</dbReference>
<comment type="caution">
    <text evidence="2">The sequence shown here is derived from an EMBL/GenBank/DDBJ whole genome shotgun (WGS) entry which is preliminary data.</text>
</comment>
<feature type="region of interest" description="Disordered" evidence="1">
    <location>
        <begin position="153"/>
        <end position="524"/>
    </location>
</feature>
<feature type="compositionally biased region" description="Polar residues" evidence="1">
    <location>
        <begin position="538"/>
        <end position="554"/>
    </location>
</feature>
<feature type="compositionally biased region" description="Basic and acidic residues" evidence="1">
    <location>
        <begin position="577"/>
        <end position="624"/>
    </location>
</feature>
<sequence>MLVHLQHNDLDQVAGNHLVLAAPASGIERGDDLCIDHVLALALDLTTIIMIFRAVGLRLHRCLTPDSLGVLGNVLALGHLLNCQKVLYLASTSLARQDVTREIAAGFAMKCLALVRSPARGLTLVRRHVLLVQGAHHCDTAEIVRFAPMRPVSPMRGRAASNDPNEPLEEGEERSPGLRAGKLKPRGRRRPDRKGNWDSFVADEDEEMSDFEGRDSKRGSDSRQDRSRSRSLGPRTRSLSKSRSRSPRNTAATTTRSNSQEKRSHHPPPSRSRSHSRSQSTRSPTRSRDRSPLRGRSRTRSRSRSSSKPPRSRSRSPYRQSHPARDRELWTERDCKSSTPAPNPGSSSATVNTLGPSIPTGPRLRTGVNPQPASTVITRPASAPGRGGIPPTGPRGDREPPRGPRNMVGLNAGPPTNPTGMNNGPGWERPQLAFQSYLAAVQSKLDERQGKKKDGDPADDEPNMVDATMTRVKGESDAMDLDVPEERDFRRSYSNTPAPGPSVEGSRVASPAHPNVRQSSVSLHASPLVGQSVSLPVPSGSSFSHTSQPSQFVQTHPLPLPPRPRSPPRGPRATRGLPEKPKVVGPEPGREGGIERDRGADIIDRGRDRNDWGDKGRTTGEPERKTHTLVTNSVRQVRVPTPRATTRNSLFPELEKELAALEEQRARLANEHFPLELALRQAVDELALSTIECRAAEDRRIMTETVLEAMVKGSGLAGGDI</sequence>
<evidence type="ECO:0000313" key="2">
    <source>
        <dbReference type="EMBL" id="CAE6527937.1"/>
    </source>
</evidence>
<dbReference type="AlphaFoldDB" id="A0A8H3DIX5"/>
<feature type="compositionally biased region" description="Basic and acidic residues" evidence="1">
    <location>
        <begin position="323"/>
        <end position="336"/>
    </location>
</feature>
<feature type="compositionally biased region" description="Polar residues" evidence="1">
    <location>
        <begin position="249"/>
        <end position="258"/>
    </location>
</feature>
<organism evidence="2 3">
    <name type="scientific">Rhizoctonia solani</name>
    <dbReference type="NCBI Taxonomy" id="456999"/>
    <lineage>
        <taxon>Eukaryota</taxon>
        <taxon>Fungi</taxon>
        <taxon>Dikarya</taxon>
        <taxon>Basidiomycota</taxon>
        <taxon>Agaricomycotina</taxon>
        <taxon>Agaricomycetes</taxon>
        <taxon>Cantharellales</taxon>
        <taxon>Ceratobasidiaceae</taxon>
        <taxon>Rhizoctonia</taxon>
    </lineage>
</organism>
<feature type="compositionally biased region" description="Polar residues" evidence="1">
    <location>
        <begin position="368"/>
        <end position="377"/>
    </location>
</feature>
<feature type="compositionally biased region" description="Basic residues" evidence="1">
    <location>
        <begin position="263"/>
        <end position="276"/>
    </location>
</feature>
<protein>
    <submittedName>
        <fullName evidence="2">Uncharacterized protein</fullName>
    </submittedName>
</protein>
<feature type="compositionally biased region" description="Basic residues" evidence="1">
    <location>
        <begin position="181"/>
        <end position="192"/>
    </location>
</feature>
<gene>
    <name evidence="2" type="ORF">RDB_LOCUS163307</name>
</gene>
<feature type="compositionally biased region" description="Basic residues" evidence="1">
    <location>
        <begin position="293"/>
        <end position="316"/>
    </location>
</feature>
<proteinExistence type="predicted"/>
<feature type="compositionally biased region" description="Pro residues" evidence="1">
    <location>
        <begin position="558"/>
        <end position="570"/>
    </location>
</feature>
<feature type="compositionally biased region" description="Acidic residues" evidence="1">
    <location>
        <begin position="201"/>
        <end position="210"/>
    </location>
</feature>
<name>A0A8H3DIX5_9AGAM</name>
<feature type="compositionally biased region" description="Low complexity" evidence="1">
    <location>
        <begin position="411"/>
        <end position="426"/>
    </location>
</feature>
<evidence type="ECO:0000313" key="3">
    <source>
        <dbReference type="Proteomes" id="UP000663853"/>
    </source>
</evidence>
<feature type="region of interest" description="Disordered" evidence="1">
    <location>
        <begin position="538"/>
        <end position="624"/>
    </location>
</feature>
<feature type="compositionally biased region" description="Basic and acidic residues" evidence="1">
    <location>
        <begin position="444"/>
        <end position="456"/>
    </location>
</feature>
<feature type="compositionally biased region" description="Basic and acidic residues" evidence="1">
    <location>
        <begin position="211"/>
        <end position="228"/>
    </location>
</feature>
<evidence type="ECO:0000256" key="1">
    <source>
        <dbReference type="SAM" id="MobiDB-lite"/>
    </source>
</evidence>